<evidence type="ECO:0000313" key="2">
    <source>
        <dbReference type="Proteomes" id="UP000789570"/>
    </source>
</evidence>
<name>A0A9N9IDR5_9GLOM</name>
<dbReference type="EMBL" id="CAJVPQ010012195">
    <property type="protein sequence ID" value="CAG8730667.1"/>
    <property type="molecule type" value="Genomic_DNA"/>
</dbReference>
<dbReference type="InterPro" id="IPR032675">
    <property type="entry name" value="LRR_dom_sf"/>
</dbReference>
<dbReference type="SUPFAM" id="SSF52047">
    <property type="entry name" value="RNI-like"/>
    <property type="match status" value="1"/>
</dbReference>
<sequence length="65" mass="7452">MCLNIIYLDLGYTLSISCITLKIIADHLHALEYLDLKNCHRISQKIIDKLFPDLEIGGYYILLLG</sequence>
<organism evidence="1 2">
    <name type="scientific">Funneliformis caledonium</name>
    <dbReference type="NCBI Taxonomy" id="1117310"/>
    <lineage>
        <taxon>Eukaryota</taxon>
        <taxon>Fungi</taxon>
        <taxon>Fungi incertae sedis</taxon>
        <taxon>Mucoromycota</taxon>
        <taxon>Glomeromycotina</taxon>
        <taxon>Glomeromycetes</taxon>
        <taxon>Glomerales</taxon>
        <taxon>Glomeraceae</taxon>
        <taxon>Funneliformis</taxon>
    </lineage>
</organism>
<accession>A0A9N9IDR5</accession>
<proteinExistence type="predicted"/>
<keyword evidence="2" id="KW-1185">Reference proteome</keyword>
<dbReference type="OrthoDB" id="550575at2759"/>
<gene>
    <name evidence="1" type="ORF">FCALED_LOCUS14965</name>
</gene>
<comment type="caution">
    <text evidence="1">The sequence shown here is derived from an EMBL/GenBank/DDBJ whole genome shotgun (WGS) entry which is preliminary data.</text>
</comment>
<reference evidence="1" key="1">
    <citation type="submission" date="2021-06" db="EMBL/GenBank/DDBJ databases">
        <authorList>
            <person name="Kallberg Y."/>
            <person name="Tangrot J."/>
            <person name="Rosling A."/>
        </authorList>
    </citation>
    <scope>NUCLEOTIDE SEQUENCE</scope>
    <source>
        <strain evidence="1">UK204</strain>
    </source>
</reference>
<dbReference type="AlphaFoldDB" id="A0A9N9IDR5"/>
<dbReference type="Proteomes" id="UP000789570">
    <property type="component" value="Unassembled WGS sequence"/>
</dbReference>
<dbReference type="Gene3D" id="3.80.10.10">
    <property type="entry name" value="Ribonuclease Inhibitor"/>
    <property type="match status" value="1"/>
</dbReference>
<protein>
    <submittedName>
        <fullName evidence="1">3237_t:CDS:1</fullName>
    </submittedName>
</protein>
<feature type="non-terminal residue" evidence="1">
    <location>
        <position position="65"/>
    </location>
</feature>
<evidence type="ECO:0000313" key="1">
    <source>
        <dbReference type="EMBL" id="CAG8730667.1"/>
    </source>
</evidence>